<protein>
    <submittedName>
        <fullName evidence="2">Uncharacterized protein</fullName>
    </submittedName>
</protein>
<evidence type="ECO:0000313" key="3">
    <source>
        <dbReference type="Proteomes" id="UP000195105"/>
    </source>
</evidence>
<dbReference type="RefSeq" id="WP_086604617.1">
    <property type="nucleotide sequence ID" value="NZ_NGFN01000307.1"/>
</dbReference>
<reference evidence="2 3" key="1">
    <citation type="submission" date="2017-05" db="EMBL/GenBank/DDBJ databases">
        <title>Biotechnological potential of actinobacteria isolated from South African environments.</title>
        <authorList>
            <person name="Le Roes-Hill M."/>
            <person name="Prins A."/>
            <person name="Durrell K.A."/>
        </authorList>
    </citation>
    <scope>NUCLEOTIDE SEQUENCE [LARGE SCALE GENOMIC DNA]</scope>
    <source>
        <strain evidence="2 3">HMC13</strain>
    </source>
</reference>
<comment type="caution">
    <text evidence="2">The sequence shown here is derived from an EMBL/GenBank/DDBJ whole genome shotgun (WGS) entry which is preliminary data.</text>
</comment>
<feature type="signal peptide" evidence="1">
    <location>
        <begin position="1"/>
        <end position="29"/>
    </location>
</feature>
<sequence length="94" mass="9365">MLNSKKIAATAAAGVLGSFALIGVGAAQAAAHGGPGKCVDDGKGQVRCVQGDTYKLTTAKDGSVRFANDSTQSCPTSHSQVTCVSNVIVPGKQS</sequence>
<gene>
    <name evidence="2" type="ORF">CA983_33825</name>
</gene>
<proteinExistence type="predicted"/>
<feature type="chain" id="PRO_5012331484" evidence="1">
    <location>
        <begin position="30"/>
        <end position="94"/>
    </location>
</feature>
<keyword evidence="1" id="KW-0732">Signal</keyword>
<evidence type="ECO:0000313" key="2">
    <source>
        <dbReference type="EMBL" id="OUC95186.1"/>
    </source>
</evidence>
<name>A0A243RJX5_9ACTN</name>
<dbReference type="AlphaFoldDB" id="A0A243RJX5"/>
<keyword evidence="3" id="KW-1185">Reference proteome</keyword>
<organism evidence="2 3">
    <name type="scientific">Streptomyces swartbergensis</name>
    <dbReference type="NCBI Taxonomy" id="487165"/>
    <lineage>
        <taxon>Bacteria</taxon>
        <taxon>Bacillati</taxon>
        <taxon>Actinomycetota</taxon>
        <taxon>Actinomycetes</taxon>
        <taxon>Kitasatosporales</taxon>
        <taxon>Streptomycetaceae</taxon>
        <taxon>Streptomyces</taxon>
    </lineage>
</organism>
<dbReference type="Proteomes" id="UP000195105">
    <property type="component" value="Unassembled WGS sequence"/>
</dbReference>
<dbReference type="EMBL" id="NGFN01000307">
    <property type="protein sequence ID" value="OUC95186.1"/>
    <property type="molecule type" value="Genomic_DNA"/>
</dbReference>
<evidence type="ECO:0000256" key="1">
    <source>
        <dbReference type="SAM" id="SignalP"/>
    </source>
</evidence>
<accession>A0A243RJX5</accession>